<dbReference type="GO" id="GO:0004674">
    <property type="term" value="F:protein serine/threonine kinase activity"/>
    <property type="evidence" value="ECO:0007669"/>
    <property type="project" value="UniProtKB-EC"/>
</dbReference>
<dbReference type="Proteomes" id="UP000321353">
    <property type="component" value="Chromosome"/>
</dbReference>
<dbReference type="EMBL" id="CP036264">
    <property type="protein sequence ID" value="QEF97280.1"/>
    <property type="molecule type" value="Genomic_DNA"/>
</dbReference>
<evidence type="ECO:0000259" key="6">
    <source>
        <dbReference type="PROSITE" id="PS50011"/>
    </source>
</evidence>
<dbReference type="PANTHER" id="PTHR43289:SF6">
    <property type="entry name" value="SERINE_THREONINE-PROTEIN KINASE NEKL-3"/>
    <property type="match status" value="1"/>
</dbReference>
<keyword evidence="3 7" id="KW-0418">Kinase</keyword>
<keyword evidence="4" id="KW-0067">ATP-binding</keyword>
<gene>
    <name evidence="7" type="primary">pknB_10</name>
    <name evidence="7" type="ORF">Mal15_13190</name>
</gene>
<reference evidence="7 8" key="1">
    <citation type="submission" date="2019-02" db="EMBL/GenBank/DDBJ databases">
        <title>Planctomycetal bacteria perform biofilm scaping via a novel small molecule.</title>
        <authorList>
            <person name="Jeske O."/>
            <person name="Boedeker C."/>
            <person name="Wiegand S."/>
            <person name="Breitling P."/>
            <person name="Kallscheuer N."/>
            <person name="Jogler M."/>
            <person name="Rohde M."/>
            <person name="Petersen J."/>
            <person name="Medema M.H."/>
            <person name="Surup F."/>
            <person name="Jogler C."/>
        </authorList>
    </citation>
    <scope>NUCLEOTIDE SEQUENCE [LARGE SCALE GENOMIC DNA]</scope>
    <source>
        <strain evidence="7 8">Mal15</strain>
    </source>
</reference>
<evidence type="ECO:0000256" key="5">
    <source>
        <dbReference type="SAM" id="Phobius"/>
    </source>
</evidence>
<keyword evidence="5" id="KW-1133">Transmembrane helix</keyword>
<sequence length="351" mass="39374">MTGSHEMVGTLQYMSPEQLSGNPQCDTRSDVYGLGLTFYELIAFRLPLEAAELREQPLDVAIRRIRTEDPLLPSLLLTQCELGEGNGVITSRIRRLRGDLDWIVMKSIDRDPDHRYQSAAMLAEDIRRHIAGDVIAAAPPSLRIKAGKWIRKHRGWCAAGASLASLVVIVGGVIVWLLSMTLAANRDLALRTYIGQVQIAEDRLRRGHTAEAIEILQRLRDAPSLSPLRGLEWKLLWRETHPDELLDQFPAFHNGVDDVAVSSRSQVAALSRSEQRIRCFQIDANHLRPDGQLSSDDLRLAAPEIAAHWKQRATGADQRRVDSMTWGRNPQPLISCLAYTPDGTTTRDWRC</sequence>
<dbReference type="PROSITE" id="PS50011">
    <property type="entry name" value="PROTEIN_KINASE_DOM"/>
    <property type="match status" value="1"/>
</dbReference>
<keyword evidence="8" id="KW-1185">Reference proteome</keyword>
<protein>
    <submittedName>
        <fullName evidence="7">Serine/threonine-protein kinase PknB</fullName>
        <ecNumber evidence="7">2.7.11.1</ecNumber>
    </submittedName>
</protein>
<organism evidence="7 8">
    <name type="scientific">Stieleria maiorica</name>
    <dbReference type="NCBI Taxonomy" id="2795974"/>
    <lineage>
        <taxon>Bacteria</taxon>
        <taxon>Pseudomonadati</taxon>
        <taxon>Planctomycetota</taxon>
        <taxon>Planctomycetia</taxon>
        <taxon>Pirellulales</taxon>
        <taxon>Pirellulaceae</taxon>
        <taxon>Stieleria</taxon>
    </lineage>
</organism>
<dbReference type="AlphaFoldDB" id="A0A5B9MB16"/>
<dbReference type="Gene3D" id="1.10.510.10">
    <property type="entry name" value="Transferase(Phosphotransferase) domain 1"/>
    <property type="match status" value="1"/>
</dbReference>
<evidence type="ECO:0000313" key="8">
    <source>
        <dbReference type="Proteomes" id="UP000321353"/>
    </source>
</evidence>
<evidence type="ECO:0000313" key="7">
    <source>
        <dbReference type="EMBL" id="QEF97280.1"/>
    </source>
</evidence>
<evidence type="ECO:0000256" key="3">
    <source>
        <dbReference type="ARBA" id="ARBA00022777"/>
    </source>
</evidence>
<name>A0A5B9MB16_9BACT</name>
<keyword evidence="1 7" id="KW-0808">Transferase</keyword>
<dbReference type="PANTHER" id="PTHR43289">
    <property type="entry name" value="MITOGEN-ACTIVATED PROTEIN KINASE KINASE KINASE 20-RELATED"/>
    <property type="match status" value="1"/>
</dbReference>
<feature type="domain" description="Protein kinase" evidence="6">
    <location>
        <begin position="1"/>
        <end position="132"/>
    </location>
</feature>
<dbReference type="InterPro" id="IPR000719">
    <property type="entry name" value="Prot_kinase_dom"/>
</dbReference>
<keyword evidence="5" id="KW-0812">Transmembrane</keyword>
<keyword evidence="5" id="KW-0472">Membrane</keyword>
<dbReference type="EC" id="2.7.11.1" evidence="7"/>
<dbReference type="InterPro" id="IPR011009">
    <property type="entry name" value="Kinase-like_dom_sf"/>
</dbReference>
<evidence type="ECO:0000256" key="4">
    <source>
        <dbReference type="ARBA" id="ARBA00022840"/>
    </source>
</evidence>
<evidence type="ECO:0000256" key="1">
    <source>
        <dbReference type="ARBA" id="ARBA00022679"/>
    </source>
</evidence>
<keyword evidence="2" id="KW-0547">Nucleotide-binding</keyword>
<dbReference type="KEGG" id="smam:Mal15_13190"/>
<dbReference type="GO" id="GO:0005524">
    <property type="term" value="F:ATP binding"/>
    <property type="evidence" value="ECO:0007669"/>
    <property type="project" value="UniProtKB-KW"/>
</dbReference>
<evidence type="ECO:0000256" key="2">
    <source>
        <dbReference type="ARBA" id="ARBA00022741"/>
    </source>
</evidence>
<proteinExistence type="predicted"/>
<accession>A0A5B9MB16</accession>
<dbReference type="SUPFAM" id="SSF56112">
    <property type="entry name" value="Protein kinase-like (PK-like)"/>
    <property type="match status" value="1"/>
</dbReference>
<feature type="transmembrane region" description="Helical" evidence="5">
    <location>
        <begin position="155"/>
        <end position="178"/>
    </location>
</feature>